<dbReference type="Gene3D" id="1.40.20.10">
    <property type="entry name" value="CHAD domain"/>
    <property type="match status" value="1"/>
</dbReference>
<dbReference type="InterPro" id="IPR038186">
    <property type="entry name" value="CHAD_dom_sf"/>
</dbReference>
<dbReference type="InterPro" id="IPR007899">
    <property type="entry name" value="CHAD_dom"/>
</dbReference>
<evidence type="ECO:0000313" key="2">
    <source>
        <dbReference type="EMBL" id="MBR0563375.1"/>
    </source>
</evidence>
<protein>
    <submittedName>
        <fullName evidence="2">CHAD domain-containing protein</fullName>
    </submittedName>
</protein>
<gene>
    <name evidence="2" type="ORF">KB893_12755</name>
</gene>
<organism evidence="2">
    <name type="scientific">Coralloluteibacterium stylophorae</name>
    <dbReference type="NCBI Taxonomy" id="1776034"/>
    <lineage>
        <taxon>Bacteria</taxon>
        <taxon>Pseudomonadati</taxon>
        <taxon>Pseudomonadota</taxon>
        <taxon>Gammaproteobacteria</taxon>
        <taxon>Lysobacterales</taxon>
        <taxon>Lysobacteraceae</taxon>
        <taxon>Coralloluteibacterium</taxon>
    </lineage>
</organism>
<comment type="caution">
    <text evidence="2">The sequence shown here is derived from an EMBL/GenBank/DDBJ whole genome shotgun (WGS) entry which is preliminary data.</text>
</comment>
<dbReference type="AlphaFoldDB" id="A0A8J8AYS1"/>
<accession>A0A8J8AYS1</accession>
<dbReference type="PANTHER" id="PTHR39339:SF1">
    <property type="entry name" value="CHAD DOMAIN-CONTAINING PROTEIN"/>
    <property type="match status" value="1"/>
</dbReference>
<dbReference type="PANTHER" id="PTHR39339">
    <property type="entry name" value="SLR1444 PROTEIN"/>
    <property type="match status" value="1"/>
</dbReference>
<dbReference type="EMBL" id="JAGQFT010000125">
    <property type="protein sequence ID" value="MBR0563375.1"/>
    <property type="molecule type" value="Genomic_DNA"/>
</dbReference>
<reference evidence="2" key="1">
    <citation type="submission" date="2021-04" db="EMBL/GenBank/DDBJ databases">
        <authorList>
            <person name="Karlyshev A.V."/>
        </authorList>
    </citation>
    <scope>NUCLEOTIDE SEQUENCE</scope>
    <source>
        <strain evidence="2">LMG 29479</strain>
    </source>
</reference>
<sequence length="308" mass="34012">MPYRLRLDEAAGPGLRRLILEQLDAALACCRDPSDPDTAVHEVRKICKKVRAALRLAAPGLDKATRAEGRALRDIGRRISVFRDAQVMAATLDALVELDPEALDRRMLAPVRRRLLGDRRAAQAACGSIEEALAACAADRVALRARAAAWTLDALGRDALFAGMAASHEAGRRAMKRARRHADGEHLHAWRKRVKDHVYHLRLLRCVWPQAIAPLRDAASALAERLGEDHDLVVLRAWLLANPGRLATAAAQARHGRLLETIDLRRASLQMQAWPLGARVHADRPGALRRRMESWWAAAEALHADTGD</sequence>
<proteinExistence type="predicted"/>
<dbReference type="Pfam" id="PF05235">
    <property type="entry name" value="CHAD"/>
    <property type="match status" value="1"/>
</dbReference>
<dbReference type="SMART" id="SM00880">
    <property type="entry name" value="CHAD"/>
    <property type="match status" value="1"/>
</dbReference>
<dbReference type="PROSITE" id="PS51708">
    <property type="entry name" value="CHAD"/>
    <property type="match status" value="1"/>
</dbReference>
<name>A0A8J8AYS1_9GAMM</name>
<evidence type="ECO:0000259" key="1">
    <source>
        <dbReference type="PROSITE" id="PS51708"/>
    </source>
</evidence>
<feature type="domain" description="CHAD" evidence="1">
    <location>
        <begin position="8"/>
        <end position="279"/>
    </location>
</feature>